<comment type="caution">
    <text evidence="3">The sequence shown here is derived from an EMBL/GenBank/DDBJ whole genome shotgun (WGS) entry which is preliminary data.</text>
</comment>
<evidence type="ECO:0000313" key="3">
    <source>
        <dbReference type="EMBL" id="NKY34992.1"/>
    </source>
</evidence>
<evidence type="ECO:0000256" key="1">
    <source>
        <dbReference type="SAM" id="MobiDB-lite"/>
    </source>
</evidence>
<dbReference type="PANTHER" id="PTHR48098:SF1">
    <property type="entry name" value="DIACYLGLYCEROL ACYLTRANSFERASE_MYCOLYLTRANSFERASE AG85A"/>
    <property type="match status" value="1"/>
</dbReference>
<dbReference type="Gene3D" id="3.40.50.1820">
    <property type="entry name" value="alpha/beta hydrolase"/>
    <property type="match status" value="1"/>
</dbReference>
<evidence type="ECO:0000313" key="4">
    <source>
        <dbReference type="Proteomes" id="UP000565715"/>
    </source>
</evidence>
<dbReference type="InterPro" id="IPR000801">
    <property type="entry name" value="Esterase-like"/>
</dbReference>
<keyword evidence="2" id="KW-0472">Membrane</keyword>
<proteinExistence type="predicted"/>
<feature type="region of interest" description="Disordered" evidence="1">
    <location>
        <begin position="157"/>
        <end position="185"/>
    </location>
</feature>
<accession>A0A846XG96</accession>
<sequence>MSWTGLLGSVLDLRVTTTGALFVFVVVTAVCLATLATRLHRRWLLAGLATALVADVVIVVLAGVLVEKVWQPFPDRLPTVVYVWSGLGVLAVALLVGRWIVRRRDRSRPSAAAGLLAAATAVVLCAAGGINAVYDAYPTVRAVLGINDFRSVPFDSSLAPEPGTGESPQPGSWTPPADLPKSGAVTKTPIPGTVSRFAAREARIYLPPAYFATPRPDLPVLVLLAGQPGGTSDWLVGGRLAETMNAYAAAHRGLAPIVVLADATGGQFHNPLCVDSPLGNAATYLSVDVPQWVRTHLQVDPDPRAWAVGGLSAGGTCALQLATTRPDVYPTFVDMSGQAEPSLGDRNTTIREVFGGDAEAFARNNPADLLAHNRYPDSAGAFVVGVDDTDTRGAIEALVAAARAAGMDVHLTEVPGAHSFTVWSAGLEKELPWLGGRLGLDAL</sequence>
<dbReference type="SUPFAM" id="SSF53474">
    <property type="entry name" value="alpha/beta-Hydrolases"/>
    <property type="match status" value="1"/>
</dbReference>
<dbReference type="InterPro" id="IPR050583">
    <property type="entry name" value="Mycobacterial_A85_antigen"/>
</dbReference>
<feature type="transmembrane region" description="Helical" evidence="2">
    <location>
        <begin position="15"/>
        <end position="36"/>
    </location>
</feature>
<dbReference type="RefSeq" id="WP_068043652.1">
    <property type="nucleotide sequence ID" value="NZ_JAAXOO010000004.1"/>
</dbReference>
<dbReference type="PANTHER" id="PTHR48098">
    <property type="entry name" value="ENTEROCHELIN ESTERASE-RELATED"/>
    <property type="match status" value="1"/>
</dbReference>
<dbReference type="GO" id="GO:0016747">
    <property type="term" value="F:acyltransferase activity, transferring groups other than amino-acyl groups"/>
    <property type="evidence" value="ECO:0007669"/>
    <property type="project" value="TreeGrafter"/>
</dbReference>
<dbReference type="InterPro" id="IPR029058">
    <property type="entry name" value="AB_hydrolase_fold"/>
</dbReference>
<dbReference type="AlphaFoldDB" id="A0A846XG96"/>
<keyword evidence="2" id="KW-1133">Transmembrane helix</keyword>
<feature type="transmembrane region" description="Helical" evidence="2">
    <location>
        <begin position="81"/>
        <end position="101"/>
    </location>
</feature>
<protein>
    <submittedName>
        <fullName evidence="3">Esterase family protein</fullName>
    </submittedName>
</protein>
<reference evidence="3 4" key="1">
    <citation type="submission" date="2020-04" db="EMBL/GenBank/DDBJ databases">
        <title>MicrobeNet Type strains.</title>
        <authorList>
            <person name="Nicholson A.C."/>
        </authorList>
    </citation>
    <scope>NUCLEOTIDE SEQUENCE [LARGE SCALE GENOMIC DNA]</scope>
    <source>
        <strain evidence="3 4">DSM 45078</strain>
    </source>
</reference>
<organism evidence="3 4">
    <name type="scientific">Nocardia speluncae</name>
    <dbReference type="NCBI Taxonomy" id="419477"/>
    <lineage>
        <taxon>Bacteria</taxon>
        <taxon>Bacillati</taxon>
        <taxon>Actinomycetota</taxon>
        <taxon>Actinomycetes</taxon>
        <taxon>Mycobacteriales</taxon>
        <taxon>Nocardiaceae</taxon>
        <taxon>Nocardia</taxon>
    </lineage>
</organism>
<name>A0A846XG96_9NOCA</name>
<feature type="transmembrane region" description="Helical" evidence="2">
    <location>
        <begin position="113"/>
        <end position="134"/>
    </location>
</feature>
<dbReference type="EMBL" id="JAAXOO010000004">
    <property type="protein sequence ID" value="NKY34992.1"/>
    <property type="molecule type" value="Genomic_DNA"/>
</dbReference>
<dbReference type="Pfam" id="PF00756">
    <property type="entry name" value="Esterase"/>
    <property type="match status" value="1"/>
</dbReference>
<feature type="transmembrane region" description="Helical" evidence="2">
    <location>
        <begin position="43"/>
        <end position="66"/>
    </location>
</feature>
<dbReference type="Proteomes" id="UP000565715">
    <property type="component" value="Unassembled WGS sequence"/>
</dbReference>
<keyword evidence="2" id="KW-0812">Transmembrane</keyword>
<gene>
    <name evidence="3" type="ORF">HGA13_18215</name>
</gene>
<keyword evidence="4" id="KW-1185">Reference proteome</keyword>
<evidence type="ECO:0000256" key="2">
    <source>
        <dbReference type="SAM" id="Phobius"/>
    </source>
</evidence>